<sequence length="284" mass="32661">MSIEQLKKCFTTGNYRDALAIGESLLNDTTLTDDQKRHVLYCCTLCARYIEEPDFILYYFKLFSEHMPVAASLEQQIPFLHCKVAILFFANQHQQALELANSLLLTIKNLPNLHDYIYIYASVLHYKLLYFLNSGLYTQAVKTYNDLDKFMIEALEVSVPTLLMQIHGHLTSAYLRLAQWRTANELIQAMLQTPWLEKAPYIKAHLQIRENALHHILSGKDFSYDANHELFLICQPMSRITLSVFLGDIKALQAHSSSITTLYVEWENYLTAAPSGQELIAYLA</sequence>
<protein>
    <submittedName>
        <fullName evidence="1">Uncharacterized protein</fullName>
    </submittedName>
</protein>
<gene>
    <name evidence="1" type="ORF">QI30_07640</name>
</gene>
<keyword evidence="2" id="KW-1185">Reference proteome</keyword>
<evidence type="ECO:0000313" key="1">
    <source>
        <dbReference type="EMBL" id="RUS57123.1"/>
    </source>
</evidence>
<dbReference type="AlphaFoldDB" id="A0A433RV27"/>
<accession>A0A433RV27</accession>
<dbReference type="RefSeq" id="WP_126990354.1">
    <property type="nucleotide sequence ID" value="NZ_JTFC01000027.1"/>
</dbReference>
<reference evidence="1 2" key="1">
    <citation type="submission" date="2014-11" db="EMBL/GenBank/DDBJ databases">
        <title>Genome sequence and analysis of novel Kurthia sp.</title>
        <authorList>
            <person name="Lawson J.N."/>
            <person name="Gonzalez J.E."/>
            <person name="Rinauldi L."/>
            <person name="Xuan Z."/>
            <person name="Firman A."/>
            <person name="Shaddox L."/>
            <person name="Trudeau A."/>
            <person name="Shah S."/>
            <person name="Reiman D."/>
        </authorList>
    </citation>
    <scope>NUCLEOTIDE SEQUENCE [LARGE SCALE GENOMIC DNA]</scope>
    <source>
        <strain evidence="1 2">3B1D</strain>
    </source>
</reference>
<evidence type="ECO:0000313" key="2">
    <source>
        <dbReference type="Proteomes" id="UP000288623"/>
    </source>
</evidence>
<dbReference type="EMBL" id="JTFC01000027">
    <property type="protein sequence ID" value="RUS57123.1"/>
    <property type="molecule type" value="Genomic_DNA"/>
</dbReference>
<proteinExistence type="predicted"/>
<dbReference type="Proteomes" id="UP000288623">
    <property type="component" value="Unassembled WGS sequence"/>
</dbReference>
<comment type="caution">
    <text evidence="1">The sequence shown here is derived from an EMBL/GenBank/DDBJ whole genome shotgun (WGS) entry which is preliminary data.</text>
</comment>
<organism evidence="1 2">
    <name type="scientific">Candidatus Kurthia intestinigallinarum</name>
    <dbReference type="NCBI Taxonomy" id="1562256"/>
    <lineage>
        <taxon>Bacteria</taxon>
        <taxon>Bacillati</taxon>
        <taxon>Bacillota</taxon>
        <taxon>Bacilli</taxon>
        <taxon>Bacillales</taxon>
        <taxon>Caryophanaceae</taxon>
        <taxon>Kurthia</taxon>
    </lineage>
</organism>
<name>A0A433RV27_9BACL</name>